<name>A0A1F6EI49_9BACT</name>
<comment type="similarity">
    <text evidence="1">Belongs to the thioredoxin family. DsbA subfamily.</text>
</comment>
<evidence type="ECO:0000256" key="3">
    <source>
        <dbReference type="ARBA" id="ARBA00023002"/>
    </source>
</evidence>
<organism evidence="8 9">
    <name type="scientific">Candidatus Kaiserbacteria bacterium RIFCSPLOWO2_01_FULL_53_17</name>
    <dbReference type="NCBI Taxonomy" id="1798511"/>
    <lineage>
        <taxon>Bacteria</taxon>
        <taxon>Candidatus Kaiseribacteriota</taxon>
    </lineage>
</organism>
<feature type="transmembrane region" description="Helical" evidence="6">
    <location>
        <begin position="7"/>
        <end position="27"/>
    </location>
</feature>
<dbReference type="InterPro" id="IPR013766">
    <property type="entry name" value="Thioredoxin_domain"/>
</dbReference>
<dbReference type="Pfam" id="PF13462">
    <property type="entry name" value="Thioredoxin_4"/>
    <property type="match status" value="1"/>
</dbReference>
<evidence type="ECO:0000313" key="9">
    <source>
        <dbReference type="Proteomes" id="UP000177306"/>
    </source>
</evidence>
<keyword evidence="6" id="KW-1133">Transmembrane helix</keyword>
<gene>
    <name evidence="8" type="ORF">A3A38_01350</name>
</gene>
<dbReference type="PANTHER" id="PTHR13887">
    <property type="entry name" value="GLUTATHIONE S-TRANSFERASE KAPPA"/>
    <property type="match status" value="1"/>
</dbReference>
<protein>
    <recommendedName>
        <fullName evidence="7">Thioredoxin domain-containing protein</fullName>
    </recommendedName>
</protein>
<keyword evidence="6" id="KW-0472">Membrane</keyword>
<dbReference type="InterPro" id="IPR012336">
    <property type="entry name" value="Thioredoxin-like_fold"/>
</dbReference>
<reference evidence="8 9" key="1">
    <citation type="journal article" date="2016" name="Nat. Commun.">
        <title>Thousands of microbial genomes shed light on interconnected biogeochemical processes in an aquifer system.</title>
        <authorList>
            <person name="Anantharaman K."/>
            <person name="Brown C.T."/>
            <person name="Hug L.A."/>
            <person name="Sharon I."/>
            <person name="Castelle C.J."/>
            <person name="Probst A.J."/>
            <person name="Thomas B.C."/>
            <person name="Singh A."/>
            <person name="Wilkins M.J."/>
            <person name="Karaoz U."/>
            <person name="Brodie E.L."/>
            <person name="Williams K.H."/>
            <person name="Hubbard S.S."/>
            <person name="Banfield J.F."/>
        </authorList>
    </citation>
    <scope>NUCLEOTIDE SEQUENCE [LARGE SCALE GENOMIC DNA]</scope>
</reference>
<evidence type="ECO:0000256" key="6">
    <source>
        <dbReference type="SAM" id="Phobius"/>
    </source>
</evidence>
<dbReference type="Proteomes" id="UP000177306">
    <property type="component" value="Unassembled WGS sequence"/>
</dbReference>
<keyword evidence="3" id="KW-0560">Oxidoreductase</keyword>
<evidence type="ECO:0000256" key="4">
    <source>
        <dbReference type="ARBA" id="ARBA00023157"/>
    </source>
</evidence>
<comment type="caution">
    <text evidence="8">The sequence shown here is derived from an EMBL/GenBank/DDBJ whole genome shotgun (WGS) entry which is preliminary data.</text>
</comment>
<dbReference type="AlphaFoldDB" id="A0A1F6EI49"/>
<dbReference type="GO" id="GO:0016491">
    <property type="term" value="F:oxidoreductase activity"/>
    <property type="evidence" value="ECO:0007669"/>
    <property type="project" value="UniProtKB-KW"/>
</dbReference>
<accession>A0A1F6EI49</accession>
<keyword evidence="6" id="KW-0812">Transmembrane</keyword>
<keyword evidence="5" id="KW-0676">Redox-active center</keyword>
<evidence type="ECO:0000256" key="5">
    <source>
        <dbReference type="ARBA" id="ARBA00023284"/>
    </source>
</evidence>
<feature type="domain" description="Thioredoxin" evidence="7">
    <location>
        <begin position="27"/>
        <end position="188"/>
    </location>
</feature>
<evidence type="ECO:0000259" key="7">
    <source>
        <dbReference type="PROSITE" id="PS51352"/>
    </source>
</evidence>
<dbReference type="EMBL" id="MFLY01000003">
    <property type="protein sequence ID" value="OGG73319.1"/>
    <property type="molecule type" value="Genomic_DNA"/>
</dbReference>
<dbReference type="PROSITE" id="PS51352">
    <property type="entry name" value="THIOREDOXIN_2"/>
    <property type="match status" value="1"/>
</dbReference>
<dbReference type="InterPro" id="IPR036249">
    <property type="entry name" value="Thioredoxin-like_sf"/>
</dbReference>
<sequence length="255" mass="27429">MDTIQKLAVPLAIIIAGGMIAVSLYVVNSNKTSGTVQQPTVAEEIRGVQSEDHILGNPNAKITIVEFSDPECPFCKVFHETMHTIVNEYGSSGDVAWVYRHFPIPSLHPKAPKEAEALECAGEQGGNEMFWKFTDKLYETTNSNNSLDIGVYNAPKDAPLGPDGKPYYTQKTPRNASDAGRLSDFASELGLNVSQFESCLASGKYTDRVNTDQAEVVAAGGGGTPHSILIVDGEQIPLEGAQPYDVVKGLIDSLL</sequence>
<evidence type="ECO:0000256" key="2">
    <source>
        <dbReference type="ARBA" id="ARBA00022729"/>
    </source>
</evidence>
<keyword evidence="4" id="KW-1015">Disulfide bond</keyword>
<dbReference type="Gene3D" id="3.40.30.10">
    <property type="entry name" value="Glutaredoxin"/>
    <property type="match status" value="1"/>
</dbReference>
<dbReference type="SUPFAM" id="SSF52833">
    <property type="entry name" value="Thioredoxin-like"/>
    <property type="match status" value="1"/>
</dbReference>
<proteinExistence type="inferred from homology"/>
<dbReference type="PANTHER" id="PTHR13887:SF14">
    <property type="entry name" value="DISULFIDE BOND FORMATION PROTEIN D"/>
    <property type="match status" value="1"/>
</dbReference>
<evidence type="ECO:0000313" key="8">
    <source>
        <dbReference type="EMBL" id="OGG73319.1"/>
    </source>
</evidence>
<evidence type="ECO:0000256" key="1">
    <source>
        <dbReference type="ARBA" id="ARBA00005791"/>
    </source>
</evidence>
<keyword evidence="2" id="KW-0732">Signal</keyword>